<dbReference type="Pfam" id="PF03065">
    <property type="entry name" value="Glyco_hydro_57"/>
    <property type="match status" value="1"/>
</dbReference>
<evidence type="ECO:0000256" key="1">
    <source>
        <dbReference type="ARBA" id="ARBA00006821"/>
    </source>
</evidence>
<evidence type="ECO:0000313" key="5">
    <source>
        <dbReference type="Proteomes" id="UP000798808"/>
    </source>
</evidence>
<reference evidence="4 5" key="1">
    <citation type="submission" date="2019-02" db="EMBL/GenBank/DDBJ databases">
        <authorList>
            <person name="Goldberg S.R."/>
            <person name="Haltli B.A."/>
            <person name="Correa H."/>
            <person name="Russell K.G."/>
        </authorList>
    </citation>
    <scope>NUCLEOTIDE SEQUENCE [LARGE SCALE GENOMIC DNA]</scope>
    <source>
        <strain evidence="4 5">JCM 16186</strain>
    </source>
</reference>
<dbReference type="InterPro" id="IPR011330">
    <property type="entry name" value="Glyco_hydro/deAcase_b/a-brl"/>
</dbReference>
<keyword evidence="2" id="KW-0119">Carbohydrate metabolism</keyword>
<dbReference type="CDD" id="cd10795">
    <property type="entry name" value="GH57N_MJA1_like"/>
    <property type="match status" value="1"/>
</dbReference>
<evidence type="ECO:0000256" key="2">
    <source>
        <dbReference type="ARBA" id="ARBA00023277"/>
    </source>
</evidence>
<accession>A0ABW9RKI0</accession>
<evidence type="ECO:0000313" key="4">
    <source>
        <dbReference type="EMBL" id="MTI24602.1"/>
    </source>
</evidence>
<comment type="caution">
    <text evidence="4">The sequence shown here is derived from an EMBL/GenBank/DDBJ whole genome shotgun (WGS) entry which is preliminary data.</text>
</comment>
<sequence>MSAICFYFQVHQPFRLRPYRFFDVGRSHNYFDEDMNSSIIKKVAEKCYLPANELLYDLLTHYKGDFKVSFSISGTALDQFEKYAPEVLASFQKLVDTSHVELLAETYAHSLASVASKKEFRTQVRQHVKKIYSTFGQHPKVFRNTELIYNDAIAHQVAEMGFKGMLTEGADRVLAYKSPNYVYRAHPASDFGVLLKNYKLSDDIAFRFSDQSWSQWPLSVDKYIQWLNRLPKQHQVVNLFMDYETFGEHQWADSGIFRFLQELPAHVFSSSDYAFIHPSEALESFEPIDILSVPETISWADEARDLSAWLGNNLQKDAFDSLYKLRKKIRKCDDQEILRDWQYLQASDHFYYMSTKDFADGQVHKYFSPYPSPYLAFINYMNVLSDFEIRLSRHLQTRARSIKHNQLIKKLIRDERLSTEKVPVKIREVI</sequence>
<dbReference type="SUPFAM" id="SSF88713">
    <property type="entry name" value="Glycoside hydrolase/deacetylase"/>
    <property type="match status" value="1"/>
</dbReference>
<feature type="domain" description="Glycoside hydrolase family 57 N-terminal" evidence="3">
    <location>
        <begin position="6"/>
        <end position="294"/>
    </location>
</feature>
<dbReference type="EMBL" id="SMLW01000433">
    <property type="protein sequence ID" value="MTI24602.1"/>
    <property type="molecule type" value="Genomic_DNA"/>
</dbReference>
<keyword evidence="5" id="KW-1185">Reference proteome</keyword>
<name>A0ABW9RKI0_9BACT</name>
<dbReference type="PANTHER" id="PTHR36306:SF1">
    <property type="entry name" value="ALPHA-AMYLASE-RELATED"/>
    <property type="match status" value="1"/>
</dbReference>
<dbReference type="Proteomes" id="UP000798808">
    <property type="component" value="Unassembled WGS sequence"/>
</dbReference>
<dbReference type="RefSeq" id="WP_155170645.1">
    <property type="nucleotide sequence ID" value="NZ_BAAAFL010000049.1"/>
</dbReference>
<evidence type="ECO:0000259" key="3">
    <source>
        <dbReference type="Pfam" id="PF03065"/>
    </source>
</evidence>
<dbReference type="InterPro" id="IPR004300">
    <property type="entry name" value="Glyco_hydro_57_N"/>
</dbReference>
<dbReference type="Gene3D" id="3.20.110.20">
    <property type="match status" value="1"/>
</dbReference>
<protein>
    <submittedName>
        <fullName evidence="4">Alpha-amylase</fullName>
    </submittedName>
</protein>
<organism evidence="4 5">
    <name type="scientific">Fulvivirga kasyanovii</name>
    <dbReference type="NCBI Taxonomy" id="396812"/>
    <lineage>
        <taxon>Bacteria</taxon>
        <taxon>Pseudomonadati</taxon>
        <taxon>Bacteroidota</taxon>
        <taxon>Cytophagia</taxon>
        <taxon>Cytophagales</taxon>
        <taxon>Fulvivirgaceae</taxon>
        <taxon>Fulvivirga</taxon>
    </lineage>
</organism>
<proteinExistence type="inferred from homology"/>
<dbReference type="PANTHER" id="PTHR36306">
    <property type="entry name" value="ALPHA-AMYLASE-RELATED-RELATED"/>
    <property type="match status" value="1"/>
</dbReference>
<dbReference type="InterPro" id="IPR052046">
    <property type="entry name" value="GH57_Enzymes"/>
</dbReference>
<gene>
    <name evidence="4" type="ORF">E1163_06570</name>
</gene>
<comment type="similarity">
    <text evidence="1">Belongs to the glycosyl hydrolase 57 family.</text>
</comment>